<evidence type="ECO:0000256" key="3">
    <source>
        <dbReference type="ARBA" id="ARBA00015944"/>
    </source>
</evidence>
<name>A0A140B0Z3_9TREM</name>
<dbReference type="EMBL" id="KR703278">
    <property type="protein sequence ID" value="ALN38355.1"/>
    <property type="molecule type" value="Genomic_DNA"/>
</dbReference>
<dbReference type="CDD" id="cd00386">
    <property type="entry name" value="Heme_Cu_Oxidase_III_like"/>
    <property type="match status" value="1"/>
</dbReference>
<protein>
    <recommendedName>
        <fullName evidence="3 8">Cytochrome c oxidase subunit 3</fullName>
    </recommendedName>
</protein>
<dbReference type="Pfam" id="PF00510">
    <property type="entry name" value="COX3"/>
    <property type="match status" value="1"/>
</dbReference>
<evidence type="ECO:0000256" key="9">
    <source>
        <dbReference type="SAM" id="Phobius"/>
    </source>
</evidence>
<feature type="transmembrane region" description="Helical" evidence="9">
    <location>
        <begin position="161"/>
        <end position="182"/>
    </location>
</feature>
<feature type="transmembrane region" description="Helical" evidence="9">
    <location>
        <begin position="194"/>
        <end position="213"/>
    </location>
</feature>
<dbReference type="InterPro" id="IPR035973">
    <property type="entry name" value="Cyt_c_oxidase_su3-like_sf"/>
</dbReference>
<evidence type="ECO:0000313" key="11">
    <source>
        <dbReference type="EMBL" id="ALN38355.1"/>
    </source>
</evidence>
<dbReference type="PANTHER" id="PTHR11403:SF7">
    <property type="entry name" value="CYTOCHROME C OXIDASE SUBUNIT 3"/>
    <property type="match status" value="1"/>
</dbReference>
<sequence>MSWLPIYNSWAVFVVIVSVFLWKLLGVVFFLFVLGVSLFFLVGEVLSSGRRYPSAFWLFILTEMLAFGSLFSVCIWSEDEGVLSISDYMELPLLGSFLLLSSSVTVTAYHHFVGLGRAWVFLVPTVVLGLCFVLMQIWELADCECDLLWSTYDAACFCTVGLHFSHVLLGVGGLSVLLYLGARFVGKFYVNVAVWYWHFVDYVWLWVFLLIYVA</sequence>
<comment type="function">
    <text evidence="8">Component of the cytochrome c oxidase, the last enzyme in the mitochondrial electron transport chain which drives oxidative phosphorylation. The respiratory chain contains 3 multisubunit complexes succinate dehydrogenase (complex II, CII), ubiquinol-cytochrome c oxidoreductase (cytochrome b-c1 complex, complex III, CIII) and cytochrome c oxidase (complex IV, CIV), that cooperate to transfer electrons derived from NADH and succinate to molecular oxygen, creating an electrochemical gradient over the inner membrane that drives transmembrane transport and the ATP synthase. Cytochrome c oxidase is the component of the respiratory chain that catalyzes the reduction of oxygen to water. Electrons originating from reduced cytochrome c in the intermembrane space (IMS) are transferred via the dinuclear copper A center (CU(A)) of subunit 2 and heme A of subunit 1 to the active site in subunit 1, a binuclear center (BNC) formed by heme A3 and copper B (CU(B)). The BNC reduces molecular oxygen to 2 water molecules using 4 electrons from cytochrome c in the IMS and 4 protons from the mitochondrial matrix.</text>
</comment>
<dbReference type="GO" id="GO:0004129">
    <property type="term" value="F:cytochrome-c oxidase activity"/>
    <property type="evidence" value="ECO:0007669"/>
    <property type="project" value="InterPro"/>
</dbReference>
<dbReference type="AlphaFoldDB" id="A0A140B0Z3"/>
<feature type="domain" description="Heme-copper oxidase subunit III family profile" evidence="10">
    <location>
        <begin position="1"/>
        <end position="214"/>
    </location>
</feature>
<feature type="transmembrane region" description="Helical" evidence="9">
    <location>
        <begin position="54"/>
        <end position="73"/>
    </location>
</feature>
<gene>
    <name evidence="11" type="primary">cox3</name>
</gene>
<keyword evidence="4 8" id="KW-0812">Transmembrane</keyword>
<evidence type="ECO:0000256" key="6">
    <source>
        <dbReference type="ARBA" id="ARBA00022989"/>
    </source>
</evidence>
<evidence type="ECO:0000259" key="10">
    <source>
        <dbReference type="PROSITE" id="PS50253"/>
    </source>
</evidence>
<evidence type="ECO:0000256" key="4">
    <source>
        <dbReference type="ARBA" id="ARBA00022692"/>
    </source>
</evidence>
<keyword evidence="7 9" id="KW-0472">Membrane</keyword>
<feature type="transmembrane region" description="Helical" evidence="9">
    <location>
        <begin position="12"/>
        <end position="42"/>
    </location>
</feature>
<dbReference type="CTD" id="4514"/>
<proteinExistence type="inferred from homology"/>
<reference evidence="11" key="1">
    <citation type="journal article" date="2016" name="Parasitol. Int.">
        <title>The mitochondrial genome and ribosomal operon of Brachycladium goliath (Digenea: Brachycladiidae) recovered from a stranded minke whale.</title>
        <authorList>
            <person name="Briscoe A.G."/>
            <person name="Bray R.A."/>
            <person name="Brabec J."/>
            <person name="Littlewood D.T."/>
        </authorList>
    </citation>
    <scope>NUCLEOTIDE SEQUENCE</scope>
</reference>
<dbReference type="GO" id="GO:0016020">
    <property type="term" value="C:membrane"/>
    <property type="evidence" value="ECO:0007669"/>
    <property type="project" value="UniProtKB-SubCell"/>
</dbReference>
<keyword evidence="5" id="KW-1278">Translocase</keyword>
<evidence type="ECO:0000256" key="7">
    <source>
        <dbReference type="ARBA" id="ARBA00023136"/>
    </source>
</evidence>
<feature type="transmembrane region" description="Helical" evidence="9">
    <location>
        <begin position="93"/>
        <end position="112"/>
    </location>
</feature>
<feature type="transmembrane region" description="Helical" evidence="9">
    <location>
        <begin position="119"/>
        <end position="141"/>
    </location>
</feature>
<dbReference type="RefSeq" id="YP_009240942.1">
    <property type="nucleotide sequence ID" value="NC_029757.1"/>
</dbReference>
<dbReference type="InterPro" id="IPR024791">
    <property type="entry name" value="Cyt_c/ubiquinol_Oxase_su3"/>
</dbReference>
<geneLocation type="mitochondrion" evidence="11"/>
<evidence type="ECO:0000256" key="8">
    <source>
        <dbReference type="RuleBase" id="RU003375"/>
    </source>
</evidence>
<dbReference type="InterPro" id="IPR000298">
    <property type="entry name" value="Cyt_c_oxidase-like_su3"/>
</dbReference>
<organism evidence="11">
    <name type="scientific">Brachycladium goliath</name>
    <dbReference type="NCBI Taxonomy" id="1751714"/>
    <lineage>
        <taxon>Eukaryota</taxon>
        <taxon>Metazoa</taxon>
        <taxon>Spiralia</taxon>
        <taxon>Lophotrochozoa</taxon>
        <taxon>Platyhelminthes</taxon>
        <taxon>Trematoda</taxon>
        <taxon>Digenea</taxon>
        <taxon>Plagiorchiida</taxon>
        <taxon>Xiphidiata</taxon>
        <taxon>Allocreadioidea</taxon>
        <taxon>Brachycladiidae</taxon>
        <taxon>Brachycladium</taxon>
    </lineage>
</organism>
<dbReference type="PANTHER" id="PTHR11403">
    <property type="entry name" value="CYTOCHROME C OXIDASE SUBUNIT III"/>
    <property type="match status" value="1"/>
</dbReference>
<keyword evidence="6 9" id="KW-1133">Transmembrane helix</keyword>
<dbReference type="GeneID" id="27111131"/>
<dbReference type="Gene3D" id="1.20.120.80">
    <property type="entry name" value="Cytochrome c oxidase, subunit III, four-helix bundle"/>
    <property type="match status" value="1"/>
</dbReference>
<accession>A0A140B0Z3</accession>
<dbReference type="InterPro" id="IPR013833">
    <property type="entry name" value="Cyt_c_oxidase_su3_a-hlx"/>
</dbReference>
<evidence type="ECO:0000256" key="2">
    <source>
        <dbReference type="ARBA" id="ARBA00010581"/>
    </source>
</evidence>
<comment type="similarity">
    <text evidence="2 8">Belongs to the cytochrome c oxidase subunit 3 family.</text>
</comment>
<dbReference type="PROSITE" id="PS50253">
    <property type="entry name" value="COX3"/>
    <property type="match status" value="1"/>
</dbReference>
<evidence type="ECO:0000256" key="1">
    <source>
        <dbReference type="ARBA" id="ARBA00004141"/>
    </source>
</evidence>
<keyword evidence="8 11" id="KW-0496">Mitochondrion</keyword>
<comment type="subcellular location">
    <subcellularLocation>
        <location evidence="1">Membrane</location>
        <topology evidence="1">Multi-pass membrane protein</topology>
    </subcellularLocation>
</comment>
<dbReference type="GO" id="GO:0019646">
    <property type="term" value="P:aerobic electron transport chain"/>
    <property type="evidence" value="ECO:0007669"/>
    <property type="project" value="InterPro"/>
</dbReference>
<evidence type="ECO:0000256" key="5">
    <source>
        <dbReference type="ARBA" id="ARBA00022967"/>
    </source>
</evidence>
<dbReference type="SUPFAM" id="SSF81452">
    <property type="entry name" value="Cytochrome c oxidase subunit III-like"/>
    <property type="match status" value="1"/>
</dbReference>